<dbReference type="Proteomes" id="UP000681340">
    <property type="component" value="Unassembled WGS sequence"/>
</dbReference>
<dbReference type="InterPro" id="IPR010427">
    <property type="entry name" value="DUF1023"/>
</dbReference>
<organism evidence="2 3">
    <name type="scientific">Actinoplanes auranticolor</name>
    <dbReference type="NCBI Taxonomy" id="47988"/>
    <lineage>
        <taxon>Bacteria</taxon>
        <taxon>Bacillati</taxon>
        <taxon>Actinomycetota</taxon>
        <taxon>Actinomycetes</taxon>
        <taxon>Micromonosporales</taxon>
        <taxon>Micromonosporaceae</taxon>
        <taxon>Actinoplanes</taxon>
    </lineage>
</organism>
<dbReference type="AlphaFoldDB" id="A0A919S4V0"/>
<accession>A0A919S4V0</accession>
<evidence type="ECO:0000313" key="2">
    <source>
        <dbReference type="EMBL" id="GIM64655.1"/>
    </source>
</evidence>
<comment type="caution">
    <text evidence="2">The sequence shown here is derived from an EMBL/GenBank/DDBJ whole genome shotgun (WGS) entry which is preliminary data.</text>
</comment>
<keyword evidence="3" id="KW-1185">Reference proteome</keyword>
<protein>
    <recommendedName>
        <fullName evidence="1">DUF1023 domain-containing protein</fullName>
    </recommendedName>
</protein>
<gene>
    <name evidence="2" type="ORF">Aau02nite_11810</name>
</gene>
<reference evidence="2" key="1">
    <citation type="submission" date="2021-03" db="EMBL/GenBank/DDBJ databases">
        <title>Whole genome shotgun sequence of Actinoplanes auranticolor NBRC 12245.</title>
        <authorList>
            <person name="Komaki H."/>
            <person name="Tamura T."/>
        </authorList>
    </citation>
    <scope>NUCLEOTIDE SEQUENCE</scope>
    <source>
        <strain evidence="2">NBRC 12245</strain>
    </source>
</reference>
<proteinExistence type="predicted"/>
<evidence type="ECO:0000259" key="1">
    <source>
        <dbReference type="Pfam" id="PF06259"/>
    </source>
</evidence>
<dbReference type="RefSeq" id="WP_246594938.1">
    <property type="nucleotide sequence ID" value="NZ_BAABEA010000003.1"/>
</dbReference>
<dbReference type="EMBL" id="BOQL01000014">
    <property type="protein sequence ID" value="GIM64655.1"/>
    <property type="molecule type" value="Genomic_DNA"/>
</dbReference>
<feature type="domain" description="DUF1023" evidence="1">
    <location>
        <begin position="245"/>
        <end position="411"/>
    </location>
</feature>
<evidence type="ECO:0000313" key="3">
    <source>
        <dbReference type="Proteomes" id="UP000681340"/>
    </source>
</evidence>
<sequence>MTMTTVSYPLLRATDPGRWRDTATAWRSWAATAGRWAAELRAHATRLRAIWTGSAADAATAHLAVLIRRLQLFRLGCWAADQALSEFAAALARSRSMPATPPAGVTIAGDGTVSGQPAAAVRDTAAGIKVALAIAAEADGAATSRLRAADMGGAASPPTGEPPSCTATPAQVRQWWEALSPAQRRWLLVGEPGRLGPLDGIPAGIRDLANRLMLDELPARLPGLDALRDRLADGDGTRAYLLQLDPAGEGRAVVALGDPDRAANVLTQVPGMTADLASYGGELARAERIATRATELAPQHATSTVMWLGYDAPDFVHEAASRSQATAGALGLRRFQDGLRATHLDAPAHQTVLGHSYGSLVVGTAAARPGLATDDVVFVGSPGVGVDSAAELQVQPDRVWSSTSRSDVIQWAAVSPRSLAEDLVASQAVPGGALLAFTRPEDDLYFGTNPSDPAFGARVFASEPDAGHLGYWEPGSAALDALAGIAVGRGDVIPR</sequence>
<name>A0A919S4V0_9ACTN</name>
<dbReference type="Pfam" id="PF06259">
    <property type="entry name" value="Abhydrolase_8"/>
    <property type="match status" value="1"/>
</dbReference>